<dbReference type="SMART" id="SM00228">
    <property type="entry name" value="PDZ"/>
    <property type="match status" value="1"/>
</dbReference>
<dbReference type="Gene3D" id="2.40.10.120">
    <property type="match status" value="1"/>
</dbReference>
<evidence type="ECO:0000256" key="4">
    <source>
        <dbReference type="SAM" id="Phobius"/>
    </source>
</evidence>
<dbReference type="GO" id="GO:0004252">
    <property type="term" value="F:serine-type endopeptidase activity"/>
    <property type="evidence" value="ECO:0007669"/>
    <property type="project" value="InterPro"/>
</dbReference>
<dbReference type="InterPro" id="IPR001940">
    <property type="entry name" value="Peptidase_S1C"/>
</dbReference>
<evidence type="ECO:0000313" key="7">
    <source>
        <dbReference type="Proteomes" id="UP000012170"/>
    </source>
</evidence>
<dbReference type="KEGG" id="cmc:CMN_02381"/>
<feature type="region of interest" description="Disordered" evidence="3">
    <location>
        <begin position="1"/>
        <end position="123"/>
    </location>
</feature>
<dbReference type="Pfam" id="PF13180">
    <property type="entry name" value="PDZ_2"/>
    <property type="match status" value="1"/>
</dbReference>
<keyword evidence="4" id="KW-1133">Transmembrane helix</keyword>
<name>A0AAI8ZJX7_9MICO</name>
<dbReference type="SUPFAM" id="SSF50494">
    <property type="entry name" value="Trypsin-like serine proteases"/>
    <property type="match status" value="1"/>
</dbReference>
<evidence type="ECO:0000313" key="6">
    <source>
        <dbReference type="EMBL" id="CCE76317.1"/>
    </source>
</evidence>
<feature type="domain" description="PDZ" evidence="5">
    <location>
        <begin position="427"/>
        <end position="516"/>
    </location>
</feature>
<dbReference type="PROSITE" id="PS50106">
    <property type="entry name" value="PDZ"/>
    <property type="match status" value="1"/>
</dbReference>
<evidence type="ECO:0000256" key="3">
    <source>
        <dbReference type="SAM" id="MobiDB-lite"/>
    </source>
</evidence>
<dbReference type="InterPro" id="IPR051201">
    <property type="entry name" value="Chloro_Bact_Ser_Proteases"/>
</dbReference>
<dbReference type="Pfam" id="PF13365">
    <property type="entry name" value="Trypsin_2"/>
    <property type="match status" value="1"/>
</dbReference>
<dbReference type="AlphaFoldDB" id="A0AAI8ZJX7"/>
<dbReference type="SUPFAM" id="SSF50156">
    <property type="entry name" value="PDZ domain-like"/>
    <property type="match status" value="1"/>
</dbReference>
<reference evidence="6 7" key="1">
    <citation type="submission" date="2011-11" db="EMBL/GenBank/DDBJ databases">
        <authorList>
            <person name="Gartemann K."/>
        </authorList>
    </citation>
    <scope>NUCLEOTIDE SEQUENCE [LARGE SCALE GENOMIC DNA]</scope>
    <source>
        <strain evidence="7">NCPPB 2581</strain>
    </source>
</reference>
<dbReference type="EMBL" id="HE614873">
    <property type="protein sequence ID" value="CCE76317.1"/>
    <property type="molecule type" value="Genomic_DNA"/>
</dbReference>
<dbReference type="InterPro" id="IPR009003">
    <property type="entry name" value="Peptidase_S1_PA"/>
</dbReference>
<keyword evidence="4" id="KW-0812">Transmembrane</keyword>
<evidence type="ECO:0000256" key="2">
    <source>
        <dbReference type="ARBA" id="ARBA00022801"/>
    </source>
</evidence>
<dbReference type="Proteomes" id="UP000012170">
    <property type="component" value="Chromosome"/>
</dbReference>
<dbReference type="RefSeq" id="WP_015491032.1">
    <property type="nucleotide sequence ID" value="NC_020891.1"/>
</dbReference>
<feature type="compositionally biased region" description="Low complexity" evidence="3">
    <location>
        <begin position="52"/>
        <end position="107"/>
    </location>
</feature>
<feature type="compositionally biased region" description="Gly residues" evidence="3">
    <location>
        <begin position="212"/>
        <end position="230"/>
    </location>
</feature>
<feature type="compositionally biased region" description="Low complexity" evidence="3">
    <location>
        <begin position="25"/>
        <end position="46"/>
    </location>
</feature>
<organism evidence="6 7">
    <name type="scientific">Clavibacter nebraskensis NCPPB 2581</name>
    <dbReference type="NCBI Taxonomy" id="1097677"/>
    <lineage>
        <taxon>Bacteria</taxon>
        <taxon>Bacillati</taxon>
        <taxon>Actinomycetota</taxon>
        <taxon>Actinomycetes</taxon>
        <taxon>Micrococcales</taxon>
        <taxon>Microbacteriaceae</taxon>
        <taxon>Clavibacter</taxon>
    </lineage>
</organism>
<reference evidence="7" key="2">
    <citation type="submission" date="2013-04" db="EMBL/GenBank/DDBJ databases">
        <title>The genome sequence of the maize-pathogen Clavibacter michiganensis subsp. nebraskensis.</title>
        <authorList>
            <person name="Gartemann K.H."/>
            <person name="Blom J."/>
            <person name="Dreiseikelmann B."/>
            <person name="Fluegel M."/>
            <person name="Jaenicke S."/>
            <person name="Linke B."/>
            <person name="Sczcepanowski R."/>
            <person name="Wittmann J."/>
            <person name="Goesmann A."/>
            <person name="Puehler A."/>
            <person name="Eichenlaub R."/>
            <person name="Rueckert C."/>
        </authorList>
    </citation>
    <scope>NUCLEOTIDE SEQUENCE [LARGE SCALE GENOMIC DNA]</scope>
    <source>
        <strain evidence="7">NCPPB 2581</strain>
    </source>
</reference>
<keyword evidence="4" id="KW-0472">Membrane</keyword>
<accession>A0AAI8ZJX7</accession>
<dbReference type="InterPro" id="IPR036034">
    <property type="entry name" value="PDZ_sf"/>
</dbReference>
<evidence type="ECO:0000259" key="5">
    <source>
        <dbReference type="PROSITE" id="PS50106"/>
    </source>
</evidence>
<keyword evidence="1" id="KW-0645">Protease</keyword>
<dbReference type="PRINTS" id="PR00834">
    <property type="entry name" value="PROTEASES2C"/>
</dbReference>
<sequence length="538" mass="51156">MNETPQEPTGRPDEAPIDATRSTDATPAASESAPAAPAAPAAGQPAWPAPNGPAAGGPAAPATPAAAPAGWTAPTAAHAAAGPAVGAGAPTAQQPTSQQPTAAYATAMPAGGHPAGSPWPAPATDAFGRPLVVDAAGNPVPPKRMRRGLRTGLIAGASALALLLSFGSGTAVGFMADLGRSSSQAGSTQIQDPGSFTPGQGFGRGTTTLPGQGSGSGSGSGSGTQSGTGRGTSVTSPEATTAQKAGVVTIDSALTYENAAGAGTGIILSSDGTILTNNHVVSGATSIRVTVESTGKAYVGKVVGTDATNDVAVLKLEGASGLTPAKLDTDGAQVGEAVTGVGNAGGTGTLTAATGQVTALGQTITTQSEGTAAGETLTDLIQTDAPIVSGDSGGPLVDAEGEVVGIDTAASSGSEQIAGFAIPIEKAMSIAKQIESGVESGTVKIGYPAFLGVLLANGAGTVAGAPVQGVVDGSGAAKAGLAQGDVVTSVDGKAVASASELSAAISAHKPGESVQLGWTTAAGAAKTGAVTLTEGPVS</sequence>
<feature type="transmembrane region" description="Helical" evidence="4">
    <location>
        <begin position="153"/>
        <end position="176"/>
    </location>
</feature>
<dbReference type="GeneID" id="92984139"/>
<keyword evidence="2" id="KW-0378">Hydrolase</keyword>
<dbReference type="Gene3D" id="2.30.42.10">
    <property type="match status" value="1"/>
</dbReference>
<dbReference type="PANTHER" id="PTHR43343">
    <property type="entry name" value="PEPTIDASE S12"/>
    <property type="match status" value="1"/>
</dbReference>
<feature type="region of interest" description="Disordered" evidence="3">
    <location>
        <begin position="183"/>
        <end position="240"/>
    </location>
</feature>
<protein>
    <submittedName>
        <fullName evidence="6">Serine peptidase, family S1C</fullName>
    </submittedName>
</protein>
<evidence type="ECO:0000256" key="1">
    <source>
        <dbReference type="ARBA" id="ARBA00022670"/>
    </source>
</evidence>
<dbReference type="InterPro" id="IPR001478">
    <property type="entry name" value="PDZ"/>
</dbReference>
<feature type="compositionally biased region" description="Polar residues" evidence="3">
    <location>
        <begin position="183"/>
        <end position="198"/>
    </location>
</feature>
<gene>
    <name evidence="6" type="ORF">CMN_02381</name>
</gene>
<dbReference type="GO" id="GO:0006508">
    <property type="term" value="P:proteolysis"/>
    <property type="evidence" value="ECO:0007669"/>
    <property type="project" value="UniProtKB-KW"/>
</dbReference>
<dbReference type="PANTHER" id="PTHR43343:SF3">
    <property type="entry name" value="PROTEASE DO-LIKE 8, CHLOROPLASTIC"/>
    <property type="match status" value="1"/>
</dbReference>
<proteinExistence type="predicted"/>